<sequence>MALTLTEQLIRNRVNLTHENLEDIKSLSLPGTFHEKIVSIGTSLRKFSRLKSLDFSRNALESLQGLDHLQVLEKLNLYYNNVSTLEELTRLKHNQNLKELDLRLNPVTRNEPDYRLYLIHMLPNLQKLDDRGVRDRERQAALVHFSSSQAAEMTPKPTQPPNVSKSPHPRTEMMSKLMKGPSVLVDDDVAVIDVMNRNNGDFGAPRPLTGSAAKEDAVEDYTLDSLKFLNAPKSPKHRDRPMDDAPIKSQAANKIAPAPKSSALSKAEELYPHIMAAPSDNVQRIGDGSRKDPNLLFSDQVEAHSKYRGQGFFTPHPDGPTVNSQDSRSLPPDVQGSLLQTDCEGERMTSGKPGHRRSNSVPNRQVLRGEGHTDMDIAHKKFLNSLLNLVDRYWNGSQSLHNHTKFVEQAGRLLNDFVSAEGGKEEETRTLRQTIGKLKEENATLRANQTAELLSPSEEEMKISLKRAKDDMARMHEEIRHYLHENRALQKRLDSLESAAPVSRYHSGAAASETSTANQSVLDDLHRQNVALNQEIDLMRTKLKQFSQVQELASMLQESHKSLVETNDHLLKELQETKHKHHKEIEQMHWSYDQLKSTLAYSSVSRSHNFSGSGNTNNSQSLSNHYSDSLDMKDS</sequence>
<evidence type="ECO:0000256" key="5">
    <source>
        <dbReference type="SAM" id="MobiDB-lite"/>
    </source>
</evidence>
<dbReference type="PROSITE" id="PS51450">
    <property type="entry name" value="LRR"/>
    <property type="match status" value="2"/>
</dbReference>
<evidence type="ECO:0000313" key="6">
    <source>
        <dbReference type="Proteomes" id="UP000694888"/>
    </source>
</evidence>
<keyword evidence="2" id="KW-0677">Repeat</keyword>
<dbReference type="InterPro" id="IPR055320">
    <property type="entry name" value="CEP72-like"/>
</dbReference>
<keyword evidence="6" id="KW-1185">Reference proteome</keyword>
<dbReference type="InterPro" id="IPR001611">
    <property type="entry name" value="Leu-rich_rpt"/>
</dbReference>
<keyword evidence="1" id="KW-0433">Leucine-rich repeat</keyword>
<dbReference type="PANTHER" id="PTHR23311:SF5">
    <property type="entry name" value="CENTROSOMAL PROTEIN OF 72 KDA"/>
    <property type="match status" value="1"/>
</dbReference>
<feature type="region of interest" description="Disordered" evidence="5">
    <location>
        <begin position="606"/>
        <end position="635"/>
    </location>
</feature>
<protein>
    <submittedName>
        <fullName evidence="7">Centrosomal protein of 72 kDa</fullName>
    </submittedName>
</protein>
<dbReference type="Gene3D" id="3.80.10.10">
    <property type="entry name" value="Ribonuclease Inhibitor"/>
    <property type="match status" value="1"/>
</dbReference>
<accession>A0ABM1ADS8</accession>
<dbReference type="Proteomes" id="UP000694888">
    <property type="component" value="Unplaced"/>
</dbReference>
<feature type="region of interest" description="Disordered" evidence="5">
    <location>
        <begin position="309"/>
        <end position="366"/>
    </location>
</feature>
<evidence type="ECO:0000256" key="1">
    <source>
        <dbReference type="ARBA" id="ARBA00022614"/>
    </source>
</evidence>
<keyword evidence="3 4" id="KW-0175">Coiled coil</keyword>
<dbReference type="GeneID" id="101846265"/>
<dbReference type="RefSeq" id="XP_012945758.1">
    <property type="nucleotide sequence ID" value="XM_013090304.2"/>
</dbReference>
<dbReference type="PANTHER" id="PTHR23311">
    <property type="entry name" value="HEAT SHOCK REGULATED 2"/>
    <property type="match status" value="1"/>
</dbReference>
<evidence type="ECO:0000256" key="4">
    <source>
        <dbReference type="SAM" id="Coils"/>
    </source>
</evidence>
<feature type="coiled-coil region" evidence="4">
    <location>
        <begin position="428"/>
        <end position="542"/>
    </location>
</feature>
<proteinExistence type="predicted"/>
<evidence type="ECO:0000256" key="3">
    <source>
        <dbReference type="ARBA" id="ARBA00023054"/>
    </source>
</evidence>
<reference evidence="7" key="1">
    <citation type="submission" date="2025-08" db="UniProtKB">
        <authorList>
            <consortium name="RefSeq"/>
        </authorList>
    </citation>
    <scope>IDENTIFICATION</scope>
</reference>
<gene>
    <name evidence="7" type="primary">LOC101846265</name>
</gene>
<evidence type="ECO:0000313" key="7">
    <source>
        <dbReference type="RefSeq" id="XP_012945758.1"/>
    </source>
</evidence>
<dbReference type="Pfam" id="PF14580">
    <property type="entry name" value="LRR_9"/>
    <property type="match status" value="1"/>
</dbReference>
<feature type="compositionally biased region" description="Polar residues" evidence="5">
    <location>
        <begin position="606"/>
        <end position="627"/>
    </location>
</feature>
<evidence type="ECO:0000256" key="2">
    <source>
        <dbReference type="ARBA" id="ARBA00022737"/>
    </source>
</evidence>
<dbReference type="InterPro" id="IPR032675">
    <property type="entry name" value="LRR_dom_sf"/>
</dbReference>
<dbReference type="SUPFAM" id="SSF52058">
    <property type="entry name" value="L domain-like"/>
    <property type="match status" value="1"/>
</dbReference>
<feature type="region of interest" description="Disordered" evidence="5">
    <location>
        <begin position="144"/>
        <end position="179"/>
    </location>
</feature>
<organism evidence="6 7">
    <name type="scientific">Aplysia californica</name>
    <name type="common">California sea hare</name>
    <dbReference type="NCBI Taxonomy" id="6500"/>
    <lineage>
        <taxon>Eukaryota</taxon>
        <taxon>Metazoa</taxon>
        <taxon>Spiralia</taxon>
        <taxon>Lophotrochozoa</taxon>
        <taxon>Mollusca</taxon>
        <taxon>Gastropoda</taxon>
        <taxon>Heterobranchia</taxon>
        <taxon>Euthyneura</taxon>
        <taxon>Tectipleura</taxon>
        <taxon>Aplysiida</taxon>
        <taxon>Aplysioidea</taxon>
        <taxon>Aplysiidae</taxon>
        <taxon>Aplysia</taxon>
    </lineage>
</organism>
<name>A0ABM1ADS8_APLCA</name>